<reference evidence="1" key="1">
    <citation type="journal article" date="2014" name="Front. Microbiol.">
        <title>High frequency of phylogenetically diverse reductive dehalogenase-homologous genes in deep subseafloor sedimentary metagenomes.</title>
        <authorList>
            <person name="Kawai M."/>
            <person name="Futagami T."/>
            <person name="Toyoda A."/>
            <person name="Takaki Y."/>
            <person name="Nishi S."/>
            <person name="Hori S."/>
            <person name="Arai W."/>
            <person name="Tsubouchi T."/>
            <person name="Morono Y."/>
            <person name="Uchiyama I."/>
            <person name="Ito T."/>
            <person name="Fujiyama A."/>
            <person name="Inagaki F."/>
            <person name="Takami H."/>
        </authorList>
    </citation>
    <scope>NUCLEOTIDE SEQUENCE</scope>
    <source>
        <strain evidence="1">Expedition CK06-06</strain>
    </source>
</reference>
<feature type="non-terminal residue" evidence="1">
    <location>
        <position position="1"/>
    </location>
</feature>
<sequence length="32" mass="3759">RNTFIITKDEVEVHRNLGDLDEAMLQFELAQL</sequence>
<protein>
    <submittedName>
        <fullName evidence="1">Uncharacterized protein</fullName>
    </submittedName>
</protein>
<organism evidence="1">
    <name type="scientific">marine sediment metagenome</name>
    <dbReference type="NCBI Taxonomy" id="412755"/>
    <lineage>
        <taxon>unclassified sequences</taxon>
        <taxon>metagenomes</taxon>
        <taxon>ecological metagenomes</taxon>
    </lineage>
</organism>
<evidence type="ECO:0000313" key="1">
    <source>
        <dbReference type="EMBL" id="GAF70532.1"/>
    </source>
</evidence>
<dbReference type="EMBL" id="BARS01009150">
    <property type="protein sequence ID" value="GAF70532.1"/>
    <property type="molecule type" value="Genomic_DNA"/>
</dbReference>
<name>X0S3Q0_9ZZZZ</name>
<proteinExistence type="predicted"/>
<comment type="caution">
    <text evidence="1">The sequence shown here is derived from an EMBL/GenBank/DDBJ whole genome shotgun (WGS) entry which is preliminary data.</text>
</comment>
<accession>X0S3Q0</accession>
<gene>
    <name evidence="1" type="ORF">S01H1_17265</name>
</gene>
<dbReference type="AlphaFoldDB" id="X0S3Q0"/>